<evidence type="ECO:0000256" key="4">
    <source>
        <dbReference type="ARBA" id="ARBA00022729"/>
    </source>
</evidence>
<keyword evidence="7 12" id="KW-0413">Isomerase</keyword>
<proteinExistence type="inferred from homology"/>
<dbReference type="RefSeq" id="XP_033537352.1">
    <property type="nucleotide sequence ID" value="XM_033678787.1"/>
</dbReference>
<evidence type="ECO:0000313" key="12">
    <source>
        <dbReference type="EMBL" id="KAF1815721.1"/>
    </source>
</evidence>
<keyword evidence="4 10" id="KW-0732">Signal</keyword>
<dbReference type="SUPFAM" id="SSF52833">
    <property type="entry name" value="Thioredoxin-like"/>
    <property type="match status" value="2"/>
</dbReference>
<dbReference type="PANTHER" id="PTHR45672:SF11">
    <property type="entry name" value="PROTEIN DISULFIDE-ISOMERASE C17H9.14C"/>
    <property type="match status" value="1"/>
</dbReference>
<dbReference type="GeneID" id="54419357"/>
<evidence type="ECO:0000256" key="2">
    <source>
        <dbReference type="ARBA" id="ARBA00006347"/>
    </source>
</evidence>
<dbReference type="Pfam" id="PF00085">
    <property type="entry name" value="Thioredoxin"/>
    <property type="match status" value="2"/>
</dbReference>
<evidence type="ECO:0000256" key="7">
    <source>
        <dbReference type="ARBA" id="ARBA00023235"/>
    </source>
</evidence>
<organism evidence="12">
    <name type="scientific">Eremomyces bilateralis CBS 781.70</name>
    <dbReference type="NCBI Taxonomy" id="1392243"/>
    <lineage>
        <taxon>Eukaryota</taxon>
        <taxon>Fungi</taxon>
        <taxon>Dikarya</taxon>
        <taxon>Ascomycota</taxon>
        <taxon>Pezizomycotina</taxon>
        <taxon>Dothideomycetes</taxon>
        <taxon>Dothideomycetes incertae sedis</taxon>
        <taxon>Eremomycetales</taxon>
        <taxon>Eremomycetaceae</taxon>
        <taxon>Eremomyces</taxon>
    </lineage>
</organism>
<dbReference type="AlphaFoldDB" id="A0A6G1GCU7"/>
<dbReference type="FunFam" id="3.40.30.10:FF:000032">
    <property type="entry name" value="Protein disulfide-isomerase A6 homolog"/>
    <property type="match status" value="1"/>
</dbReference>
<comment type="similarity">
    <text evidence="2 9">Belongs to the protein disulfide isomerase family.</text>
</comment>
<evidence type="ECO:0000256" key="8">
    <source>
        <dbReference type="ARBA" id="ARBA00023284"/>
    </source>
</evidence>
<feature type="domain" description="Thioredoxin" evidence="11">
    <location>
        <begin position="5"/>
        <end position="132"/>
    </location>
</feature>
<dbReference type="Proteomes" id="UP000504638">
    <property type="component" value="Unplaced"/>
</dbReference>
<evidence type="ECO:0000256" key="10">
    <source>
        <dbReference type="SAM" id="SignalP"/>
    </source>
</evidence>
<dbReference type="GO" id="GO:0006457">
    <property type="term" value="P:protein folding"/>
    <property type="evidence" value="ECO:0007669"/>
    <property type="project" value="TreeGrafter"/>
</dbReference>
<evidence type="ECO:0000256" key="1">
    <source>
        <dbReference type="ARBA" id="ARBA00001182"/>
    </source>
</evidence>
<dbReference type="InterPro" id="IPR005788">
    <property type="entry name" value="PDI_thioredoxin-like_dom"/>
</dbReference>
<feature type="domain" description="Thioredoxin" evidence="11">
    <location>
        <begin position="134"/>
        <end position="253"/>
    </location>
</feature>
<dbReference type="PROSITE" id="PS51352">
    <property type="entry name" value="THIOREDOXIN_2"/>
    <property type="match status" value="2"/>
</dbReference>
<dbReference type="EMBL" id="ML975151">
    <property type="protein sequence ID" value="KAF1815721.1"/>
    <property type="molecule type" value="Genomic_DNA"/>
</dbReference>
<dbReference type="InterPro" id="IPR017937">
    <property type="entry name" value="Thioredoxin_CS"/>
</dbReference>
<dbReference type="CDD" id="cd02998">
    <property type="entry name" value="PDI_a_ERp38"/>
    <property type="match status" value="2"/>
</dbReference>
<sequence>MTRLTSLLLSAALFTFGAQAGSAVIDLIPKNFDNVVLKSGKPALVEFFAPWCGHCKTLAPIYEELAQNLAFAEDKVSIAKVDADEHKDLGRRFGVQGFPTLKWFDGKSDKPEDYKGGRDIDSLTAFIKEKTGIKPKSAKKPESNVVMLNDGKFKTAVGADQHVLVAFTAPWCGHCKTLAPIWETLAQDFVNEPNVLIAKVDAEDPGSKATAQAQGVASYPTIKFFPAHSTEAQAYEGGRSEDAFINYLNEKAGTSRVVGGGLSATAGTIEDLNLVVQRMVAVGGDVVAGAEELATKAKEFTGNKFAEYYVRVGDKYKANKEHAVKELSRLQSILAKGGLASQKVDELTSRSNILRQFSAEKPAKDEL</sequence>
<dbReference type="InterPro" id="IPR013766">
    <property type="entry name" value="Thioredoxin_domain"/>
</dbReference>
<dbReference type="SUPFAM" id="SSF47933">
    <property type="entry name" value="ERP29 C domain-like"/>
    <property type="match status" value="1"/>
</dbReference>
<keyword evidence="8" id="KW-0676">Redox-active center</keyword>
<feature type="chain" id="PRO_5044632005" description="protein disulfide-isomerase" evidence="10">
    <location>
        <begin position="21"/>
        <end position="367"/>
    </location>
</feature>
<dbReference type="InterPro" id="IPR011679">
    <property type="entry name" value="ERp29_C"/>
</dbReference>
<dbReference type="Gene3D" id="3.40.30.10">
    <property type="entry name" value="Glutaredoxin"/>
    <property type="match status" value="2"/>
</dbReference>
<protein>
    <recommendedName>
        <fullName evidence="3">protein disulfide-isomerase</fullName>
        <ecNumber evidence="3">5.3.4.1</ecNumber>
    </recommendedName>
</protein>
<evidence type="ECO:0000256" key="5">
    <source>
        <dbReference type="ARBA" id="ARBA00022737"/>
    </source>
</evidence>
<dbReference type="Gene3D" id="1.20.1150.12">
    <property type="entry name" value="Endoplasmic reticulum resident protein 29, C-terminal domain"/>
    <property type="match status" value="1"/>
</dbReference>
<dbReference type="Pfam" id="PF07749">
    <property type="entry name" value="ERp29"/>
    <property type="match status" value="1"/>
</dbReference>
<dbReference type="InterPro" id="IPR051063">
    <property type="entry name" value="PDI"/>
</dbReference>
<reference evidence="12 14" key="1">
    <citation type="submission" date="2020-01" db="EMBL/GenBank/DDBJ databases">
        <authorList>
            <consortium name="DOE Joint Genome Institute"/>
            <person name="Haridas S."/>
            <person name="Albert R."/>
            <person name="Binder M."/>
            <person name="Bloem J."/>
            <person name="Labutti K."/>
            <person name="Salamov A."/>
            <person name="Andreopoulos B."/>
            <person name="Baker S.E."/>
            <person name="Barry K."/>
            <person name="Bills G."/>
            <person name="Bluhm B.H."/>
            <person name="Cannon C."/>
            <person name="Castanera R."/>
            <person name="Culley D.E."/>
            <person name="Daum C."/>
            <person name="Ezra D."/>
            <person name="Gonzalez J.B."/>
            <person name="Henrissat B."/>
            <person name="Kuo A."/>
            <person name="Liang C."/>
            <person name="Lipzen A."/>
            <person name="Lutzoni F."/>
            <person name="Magnuson J."/>
            <person name="Mondo S."/>
            <person name="Nolan M."/>
            <person name="Ohm R."/>
            <person name="Pangilinan J."/>
            <person name="Park H.-J."/>
            <person name="Ramirez L."/>
            <person name="Alfaro M."/>
            <person name="Sun H."/>
            <person name="Tritt A."/>
            <person name="Yoshinaga Y."/>
            <person name="Zwiers L.-H."/>
            <person name="Turgeon B.G."/>
            <person name="Goodwin S.B."/>
            <person name="Spatafora J.W."/>
            <person name="Crous P.W."/>
            <person name="Grigoriev I.V."/>
        </authorList>
    </citation>
    <scope>NUCLEOTIDE SEQUENCE</scope>
    <source>
        <strain evidence="12 14">CBS 781.70</strain>
    </source>
</reference>
<dbReference type="EC" id="5.3.4.1" evidence="3"/>
<evidence type="ECO:0000256" key="3">
    <source>
        <dbReference type="ARBA" id="ARBA00012723"/>
    </source>
</evidence>
<evidence type="ECO:0000256" key="9">
    <source>
        <dbReference type="RuleBase" id="RU004208"/>
    </source>
</evidence>
<name>A0A6G1GCU7_9PEZI</name>
<feature type="signal peptide" evidence="10">
    <location>
        <begin position="1"/>
        <end position="20"/>
    </location>
</feature>
<evidence type="ECO:0000313" key="14">
    <source>
        <dbReference type="RefSeq" id="XP_033537352.1"/>
    </source>
</evidence>
<keyword evidence="5" id="KW-0677">Repeat</keyword>
<reference evidence="14" key="2">
    <citation type="submission" date="2020-04" db="EMBL/GenBank/DDBJ databases">
        <authorList>
            <consortium name="NCBI Genome Project"/>
        </authorList>
    </citation>
    <scope>NUCLEOTIDE SEQUENCE</scope>
    <source>
        <strain evidence="14">CBS 781.70</strain>
    </source>
</reference>
<dbReference type="GO" id="GO:0005783">
    <property type="term" value="C:endoplasmic reticulum"/>
    <property type="evidence" value="ECO:0007669"/>
    <property type="project" value="InterPro"/>
</dbReference>
<comment type="catalytic activity">
    <reaction evidence="1">
        <text>Catalyzes the rearrangement of -S-S- bonds in proteins.</text>
        <dbReference type="EC" id="5.3.4.1"/>
    </reaction>
</comment>
<dbReference type="InterPro" id="IPR036356">
    <property type="entry name" value="ERp29_C_sf"/>
</dbReference>
<gene>
    <name evidence="12 14" type="ORF">P152DRAFT_455438</name>
</gene>
<dbReference type="PANTHER" id="PTHR45672">
    <property type="entry name" value="PROTEIN DISULFIDE-ISOMERASE C17H9.14C-RELATED"/>
    <property type="match status" value="1"/>
</dbReference>
<accession>A0A6G1GCU7</accession>
<dbReference type="GO" id="GO:0003756">
    <property type="term" value="F:protein disulfide isomerase activity"/>
    <property type="evidence" value="ECO:0007669"/>
    <property type="project" value="UniProtKB-EC"/>
</dbReference>
<evidence type="ECO:0000256" key="6">
    <source>
        <dbReference type="ARBA" id="ARBA00023157"/>
    </source>
</evidence>
<reference evidence="14" key="3">
    <citation type="submission" date="2025-04" db="UniProtKB">
        <authorList>
            <consortium name="RefSeq"/>
        </authorList>
    </citation>
    <scope>IDENTIFICATION</scope>
    <source>
        <strain evidence="14">CBS 781.70</strain>
    </source>
</reference>
<keyword evidence="6" id="KW-1015">Disulfide bond</keyword>
<dbReference type="InterPro" id="IPR036249">
    <property type="entry name" value="Thioredoxin-like_sf"/>
</dbReference>
<evidence type="ECO:0000313" key="13">
    <source>
        <dbReference type="Proteomes" id="UP000504638"/>
    </source>
</evidence>
<keyword evidence="13" id="KW-1185">Reference proteome</keyword>
<dbReference type="PRINTS" id="PR00421">
    <property type="entry name" value="THIOREDOXIN"/>
</dbReference>
<dbReference type="OrthoDB" id="10264505at2759"/>
<dbReference type="PROSITE" id="PS00194">
    <property type="entry name" value="THIOREDOXIN_1"/>
    <property type="match status" value="2"/>
</dbReference>
<evidence type="ECO:0000259" key="11">
    <source>
        <dbReference type="PROSITE" id="PS51352"/>
    </source>
</evidence>
<dbReference type="NCBIfam" id="TIGR01126">
    <property type="entry name" value="pdi_dom"/>
    <property type="match status" value="2"/>
</dbReference>